<dbReference type="SUPFAM" id="SSF51690">
    <property type="entry name" value="Nicotinate/Quinolinate PRTase C-terminal domain-like"/>
    <property type="match status" value="1"/>
</dbReference>
<sequence>MHPKDSDIPNLMDDLRQLVVFALREDIGEGDITAQLIPPGRLARARVITREDCTLAGRAWVEEVFRQIDPTLKLKWQYQDSERVAADSVIFELEGNARSILTGERTALNFLQTLSGTATTAAHFARLAAGTTVKILDTRKTIPGLRSAQKYAVLCGGCHNHRIGLYDAFLIKENHIAAAGGIDRAVAQAHQIKPGALVEVEVENLEELQQALESGADVIMLDEFSEEDTRVAIAMARGKAKIEISGSVDSERLEQLAGLDVDYISSGSLTKHLRAVDLSLRIDIDSSPTGG</sequence>
<protein>
    <recommendedName>
        <fullName evidence="11">Probable nicotinate-nucleotide pyrophosphorylase [carboxylating]</fullName>
        <ecNumber evidence="5">2.4.2.19</ecNumber>
    </recommendedName>
    <alternativeName>
        <fullName evidence="9">Quinolinate phosphoribosyltransferase [decarboxylating]</fullName>
    </alternativeName>
</protein>
<accession>A0A1G8WSY6</accession>
<evidence type="ECO:0000256" key="5">
    <source>
        <dbReference type="ARBA" id="ARBA00011944"/>
    </source>
</evidence>
<dbReference type="InterPro" id="IPR013785">
    <property type="entry name" value="Aldolase_TIM"/>
</dbReference>
<organism evidence="15 16">
    <name type="scientific">Microbulbifer yueqingensis</name>
    <dbReference type="NCBI Taxonomy" id="658219"/>
    <lineage>
        <taxon>Bacteria</taxon>
        <taxon>Pseudomonadati</taxon>
        <taxon>Pseudomonadota</taxon>
        <taxon>Gammaproteobacteria</taxon>
        <taxon>Cellvibrionales</taxon>
        <taxon>Microbulbiferaceae</taxon>
        <taxon>Microbulbifer</taxon>
    </lineage>
</organism>
<evidence type="ECO:0000256" key="1">
    <source>
        <dbReference type="ARBA" id="ARBA00003237"/>
    </source>
</evidence>
<dbReference type="InterPro" id="IPR036068">
    <property type="entry name" value="Nicotinate_pribotase-like_C"/>
</dbReference>
<dbReference type="Proteomes" id="UP000199305">
    <property type="component" value="Unassembled WGS sequence"/>
</dbReference>
<evidence type="ECO:0000259" key="14">
    <source>
        <dbReference type="Pfam" id="PF02749"/>
    </source>
</evidence>
<dbReference type="UniPathway" id="UPA00253">
    <property type="reaction ID" value="UER00331"/>
</dbReference>
<dbReference type="Pfam" id="PF02749">
    <property type="entry name" value="QRPTase_N"/>
    <property type="match status" value="1"/>
</dbReference>
<evidence type="ECO:0000256" key="6">
    <source>
        <dbReference type="ARBA" id="ARBA00022642"/>
    </source>
</evidence>
<keyword evidence="7 12" id="KW-0328">Glycosyltransferase</keyword>
<evidence type="ECO:0000259" key="13">
    <source>
        <dbReference type="Pfam" id="PF01729"/>
    </source>
</evidence>
<name>A0A1G8WSY6_9GAMM</name>
<comment type="subunit">
    <text evidence="4">Hexamer formed by 3 homodimers.</text>
</comment>
<dbReference type="GO" id="GO:0009435">
    <property type="term" value="P:NAD+ biosynthetic process"/>
    <property type="evidence" value="ECO:0007669"/>
    <property type="project" value="UniProtKB-UniPathway"/>
</dbReference>
<dbReference type="InterPro" id="IPR004393">
    <property type="entry name" value="NadC"/>
</dbReference>
<dbReference type="RefSeq" id="WP_245720583.1">
    <property type="nucleotide sequence ID" value="NZ_FNFH01000002.1"/>
</dbReference>
<dbReference type="InterPro" id="IPR022412">
    <property type="entry name" value="Quinolinate_PRibosylTrfase_N"/>
</dbReference>
<evidence type="ECO:0000256" key="9">
    <source>
        <dbReference type="ARBA" id="ARBA00033102"/>
    </source>
</evidence>
<dbReference type="AlphaFoldDB" id="A0A1G8WSY6"/>
<evidence type="ECO:0000256" key="11">
    <source>
        <dbReference type="ARBA" id="ARBA00069173"/>
    </source>
</evidence>
<comment type="catalytic activity">
    <reaction evidence="10">
        <text>nicotinate beta-D-ribonucleotide + CO2 + diphosphate = quinolinate + 5-phospho-alpha-D-ribose 1-diphosphate + 2 H(+)</text>
        <dbReference type="Rhea" id="RHEA:12733"/>
        <dbReference type="ChEBI" id="CHEBI:15378"/>
        <dbReference type="ChEBI" id="CHEBI:16526"/>
        <dbReference type="ChEBI" id="CHEBI:29959"/>
        <dbReference type="ChEBI" id="CHEBI:33019"/>
        <dbReference type="ChEBI" id="CHEBI:57502"/>
        <dbReference type="ChEBI" id="CHEBI:58017"/>
        <dbReference type="EC" id="2.4.2.19"/>
    </reaction>
</comment>
<evidence type="ECO:0000256" key="12">
    <source>
        <dbReference type="PIRNR" id="PIRNR006250"/>
    </source>
</evidence>
<dbReference type="EC" id="2.4.2.19" evidence="5"/>
<dbReference type="GO" id="GO:0034213">
    <property type="term" value="P:quinolinate catabolic process"/>
    <property type="evidence" value="ECO:0007669"/>
    <property type="project" value="TreeGrafter"/>
</dbReference>
<dbReference type="Gene3D" id="3.90.1170.20">
    <property type="entry name" value="Quinolinate phosphoribosyl transferase, N-terminal domain"/>
    <property type="match status" value="1"/>
</dbReference>
<reference evidence="16" key="1">
    <citation type="submission" date="2016-10" db="EMBL/GenBank/DDBJ databases">
        <authorList>
            <person name="Varghese N."/>
            <person name="Submissions S."/>
        </authorList>
    </citation>
    <scope>NUCLEOTIDE SEQUENCE [LARGE SCALE GENOMIC DNA]</scope>
    <source>
        <strain evidence="16">CGMCC 1.10658</strain>
    </source>
</reference>
<comment type="similarity">
    <text evidence="3 12">Belongs to the NadC/ModD family.</text>
</comment>
<dbReference type="PANTHER" id="PTHR32179">
    <property type="entry name" value="NICOTINATE-NUCLEOTIDE PYROPHOSPHORYLASE [CARBOXYLATING]"/>
    <property type="match status" value="1"/>
</dbReference>
<evidence type="ECO:0000256" key="7">
    <source>
        <dbReference type="ARBA" id="ARBA00022676"/>
    </source>
</evidence>
<comment type="pathway">
    <text evidence="2">Cofactor biosynthesis; NAD(+) biosynthesis; nicotinate D-ribonucleotide from quinolinate: step 1/1.</text>
</comment>
<dbReference type="NCBIfam" id="TIGR00078">
    <property type="entry name" value="nadC"/>
    <property type="match status" value="1"/>
</dbReference>
<evidence type="ECO:0000256" key="3">
    <source>
        <dbReference type="ARBA" id="ARBA00009400"/>
    </source>
</evidence>
<proteinExistence type="inferred from homology"/>
<feature type="domain" description="Quinolinate phosphoribosyl transferase C-terminal" evidence="13">
    <location>
        <begin position="118"/>
        <end position="281"/>
    </location>
</feature>
<evidence type="ECO:0000256" key="2">
    <source>
        <dbReference type="ARBA" id="ARBA00004893"/>
    </source>
</evidence>
<dbReference type="InterPro" id="IPR002638">
    <property type="entry name" value="Quinolinate_PRibosylTrfase_C"/>
</dbReference>
<evidence type="ECO:0000256" key="4">
    <source>
        <dbReference type="ARBA" id="ARBA00011218"/>
    </source>
</evidence>
<evidence type="ECO:0000313" key="15">
    <source>
        <dbReference type="EMBL" id="SDJ81331.1"/>
    </source>
</evidence>
<evidence type="ECO:0000313" key="16">
    <source>
        <dbReference type="Proteomes" id="UP000199305"/>
    </source>
</evidence>
<dbReference type="Gene3D" id="3.20.20.70">
    <property type="entry name" value="Aldolase class I"/>
    <property type="match status" value="1"/>
</dbReference>
<evidence type="ECO:0000256" key="10">
    <source>
        <dbReference type="ARBA" id="ARBA00047445"/>
    </source>
</evidence>
<dbReference type="PIRSF" id="PIRSF006250">
    <property type="entry name" value="NadC_ModD"/>
    <property type="match status" value="1"/>
</dbReference>
<keyword evidence="16" id="KW-1185">Reference proteome</keyword>
<feature type="domain" description="Quinolinate phosphoribosyl transferase N-terminal" evidence="14">
    <location>
        <begin position="31"/>
        <end position="115"/>
    </location>
</feature>
<dbReference type="STRING" id="658219.SAMN05216212_0843"/>
<dbReference type="FunFam" id="3.90.1170.20:FF:000001">
    <property type="entry name" value="Nicotinate-nucleotide diphosphorylase (Carboxylating)"/>
    <property type="match status" value="1"/>
</dbReference>
<dbReference type="SUPFAM" id="SSF54675">
    <property type="entry name" value="Nicotinate/Quinolinate PRTase N-terminal domain-like"/>
    <property type="match status" value="1"/>
</dbReference>
<dbReference type="CDD" id="cd01572">
    <property type="entry name" value="QPRTase"/>
    <property type="match status" value="1"/>
</dbReference>
<keyword evidence="8 12" id="KW-0808">Transferase</keyword>
<dbReference type="Pfam" id="PF01729">
    <property type="entry name" value="QRPTase_C"/>
    <property type="match status" value="1"/>
</dbReference>
<dbReference type="PANTHER" id="PTHR32179:SF3">
    <property type="entry name" value="NICOTINATE-NUCLEOTIDE PYROPHOSPHORYLASE [CARBOXYLATING]"/>
    <property type="match status" value="1"/>
</dbReference>
<comment type="function">
    <text evidence="1">Involved in the catabolism of quinolinic acid (QA).</text>
</comment>
<dbReference type="InterPro" id="IPR037128">
    <property type="entry name" value="Quinolinate_PRibosylTase_N_sf"/>
</dbReference>
<dbReference type="FunFam" id="3.20.20.70:FF:000030">
    <property type="entry name" value="Nicotinate-nucleotide pyrophosphorylase, carboxylating"/>
    <property type="match status" value="1"/>
</dbReference>
<dbReference type="GO" id="GO:0004514">
    <property type="term" value="F:nicotinate-nucleotide diphosphorylase (carboxylating) activity"/>
    <property type="evidence" value="ECO:0007669"/>
    <property type="project" value="UniProtKB-EC"/>
</dbReference>
<keyword evidence="6" id="KW-0662">Pyridine nucleotide biosynthesis</keyword>
<dbReference type="GO" id="GO:0005737">
    <property type="term" value="C:cytoplasm"/>
    <property type="evidence" value="ECO:0007669"/>
    <property type="project" value="TreeGrafter"/>
</dbReference>
<gene>
    <name evidence="15" type="ORF">SAMN05216212_0843</name>
</gene>
<evidence type="ECO:0000256" key="8">
    <source>
        <dbReference type="ARBA" id="ARBA00022679"/>
    </source>
</evidence>
<dbReference type="InterPro" id="IPR027277">
    <property type="entry name" value="NadC/ModD"/>
</dbReference>
<dbReference type="EMBL" id="FNFH01000002">
    <property type="protein sequence ID" value="SDJ81331.1"/>
    <property type="molecule type" value="Genomic_DNA"/>
</dbReference>